<comment type="caution">
    <text evidence="2">The sequence shown here is derived from an EMBL/GenBank/DDBJ whole genome shotgun (WGS) entry which is preliminary data.</text>
</comment>
<evidence type="ECO:0000313" key="2">
    <source>
        <dbReference type="EMBL" id="KAA6368969.1"/>
    </source>
</evidence>
<proteinExistence type="predicted"/>
<accession>A0A5J4UE90</accession>
<name>A0A5J4UE90_9EUKA</name>
<evidence type="ECO:0000256" key="1">
    <source>
        <dbReference type="SAM" id="MobiDB-lite"/>
    </source>
</evidence>
<feature type="non-terminal residue" evidence="2">
    <location>
        <position position="1"/>
    </location>
</feature>
<protein>
    <submittedName>
        <fullName evidence="2">Uncharacterized protein</fullName>
    </submittedName>
</protein>
<feature type="compositionally biased region" description="Basic and acidic residues" evidence="1">
    <location>
        <begin position="45"/>
        <end position="56"/>
    </location>
</feature>
<feature type="region of interest" description="Disordered" evidence="1">
    <location>
        <begin position="518"/>
        <end position="539"/>
    </location>
</feature>
<feature type="region of interest" description="Disordered" evidence="1">
    <location>
        <begin position="36"/>
        <end position="69"/>
    </location>
</feature>
<gene>
    <name evidence="2" type="ORF">EZS28_035504</name>
</gene>
<organism evidence="2 3">
    <name type="scientific">Streblomastix strix</name>
    <dbReference type="NCBI Taxonomy" id="222440"/>
    <lineage>
        <taxon>Eukaryota</taxon>
        <taxon>Metamonada</taxon>
        <taxon>Preaxostyla</taxon>
        <taxon>Oxymonadida</taxon>
        <taxon>Streblomastigidae</taxon>
        <taxon>Streblomastix</taxon>
    </lineage>
</organism>
<dbReference type="AlphaFoldDB" id="A0A5J4UE90"/>
<reference evidence="2 3" key="1">
    <citation type="submission" date="2019-03" db="EMBL/GenBank/DDBJ databases">
        <title>Single cell metagenomics reveals metabolic interactions within the superorganism composed of flagellate Streblomastix strix and complex community of Bacteroidetes bacteria on its surface.</title>
        <authorList>
            <person name="Treitli S.C."/>
            <person name="Kolisko M."/>
            <person name="Husnik F."/>
            <person name="Keeling P."/>
            <person name="Hampl V."/>
        </authorList>
    </citation>
    <scope>NUCLEOTIDE SEQUENCE [LARGE SCALE GENOMIC DNA]</scope>
    <source>
        <strain evidence="2">ST1C</strain>
    </source>
</reference>
<evidence type="ECO:0000313" key="3">
    <source>
        <dbReference type="Proteomes" id="UP000324800"/>
    </source>
</evidence>
<dbReference type="Proteomes" id="UP000324800">
    <property type="component" value="Unassembled WGS sequence"/>
</dbReference>
<dbReference type="EMBL" id="SNRW01016826">
    <property type="protein sequence ID" value="KAA6368969.1"/>
    <property type="molecule type" value="Genomic_DNA"/>
</dbReference>
<sequence>GRKVLSGIFDADQIKRPRGYSEDLKTRVKAAVKKRQKAINAQNQRIEKQRLEDEQKQNAQRRRREEEARENFENLHQFVQRKDFNNLQQQRELQEYKDEYQRRMFAEEARENFENLHQFVQRNDFENLQQQRELQEYKEEFQRNGREADYRNNYDNLRQFLQHDDYHNPQSQRELQEFKEEQLRNERYQRIHDEFNNLSDLELRTFRLLDEEIAEEIRKLDYKNFREIDFEDADALMLTEPFNQVLFRRQVKQFRQKYPKETVEKMYSKKQSDNFEPTRHYYNNHITNQEDIENHIRKVGQLELQMNSFKISFDFGYIVETVRYDEDGIQEVTYDIRYPHNNILNALNPESLIDSQEKLEKFIQYLPAKIIENQERTVEDTHTRFVAIVSMVVVVYRNRAGGAAPAELQKFIQRQEVKFVDNQNYRNNCLFDALSFISLPEDSTKRIHSHGRVAEGKRLMKQFYSAIGNEQVKNFTEFLENYQGFDLASEGKQLVNIFNINICVYAYHHLDFVDENQDEKPNPIPQLNSKGKRVHRKKEDRIKNEKYDNYFLDFVIKPQSNEFSELETAPARRQTACGFDSESASEIKEPKDFNILLVHFRNKFHILYISDTLALTGLAYCPICKLHAVKVNDQYGNWDRDLKKHIEQCKQNNGKQVKLSGNQIPFAPHITGNKTYEYFWSRQELHKFKSTKYYITYDFETMEEQINKYFGKSINKPTESACTPCKEQDNVVRNSFQNSALVPLSVASTIKSKKGLKSIYFDVRSNVYATASARRQITSDFLSVAGEKILTQNFIQQWLEAEF</sequence>